<evidence type="ECO:0008006" key="3">
    <source>
        <dbReference type="Google" id="ProtNLM"/>
    </source>
</evidence>
<proteinExistence type="predicted"/>
<dbReference type="InParanoid" id="A0A165GKB3"/>
<sequence length="127" mass="14980">MPNQYKPLHEELRPLVEDYWRMGLNDPVIADQVRDHIDEAKFGFSVKSLKRKRKDWGLESTRQQKQTTETISAAIQDIRQRFPNMGARTMVNVLRQDYGDIRVPEQVVAKYLKENEPEAVESRKPKR</sequence>
<dbReference type="AlphaFoldDB" id="A0A165GKB3"/>
<reference evidence="1 2" key="1">
    <citation type="journal article" date="2016" name="Mol. Biol. Evol.">
        <title>Comparative Genomics of Early-Diverging Mushroom-Forming Fungi Provides Insights into the Origins of Lignocellulose Decay Capabilities.</title>
        <authorList>
            <person name="Nagy L.G."/>
            <person name="Riley R."/>
            <person name="Tritt A."/>
            <person name="Adam C."/>
            <person name="Daum C."/>
            <person name="Floudas D."/>
            <person name="Sun H."/>
            <person name="Yadav J.S."/>
            <person name="Pangilinan J."/>
            <person name="Larsson K.H."/>
            <person name="Matsuura K."/>
            <person name="Barry K."/>
            <person name="Labutti K."/>
            <person name="Kuo R."/>
            <person name="Ohm R.A."/>
            <person name="Bhattacharya S.S."/>
            <person name="Shirouzu T."/>
            <person name="Yoshinaga Y."/>
            <person name="Martin F.M."/>
            <person name="Grigoriev I.V."/>
            <person name="Hibbett D.S."/>
        </authorList>
    </citation>
    <scope>NUCLEOTIDE SEQUENCE [LARGE SCALE GENOMIC DNA]</scope>
    <source>
        <strain evidence="1 2">93-53</strain>
    </source>
</reference>
<evidence type="ECO:0000313" key="1">
    <source>
        <dbReference type="EMBL" id="KZT10471.1"/>
    </source>
</evidence>
<dbReference type="OrthoDB" id="3036013at2759"/>
<gene>
    <name evidence="1" type="ORF">LAESUDRAFT_755968</name>
</gene>
<dbReference type="EMBL" id="KV427609">
    <property type="protein sequence ID" value="KZT10471.1"/>
    <property type="molecule type" value="Genomic_DNA"/>
</dbReference>
<accession>A0A165GKB3</accession>
<dbReference type="GeneID" id="63829137"/>
<protein>
    <recommendedName>
        <fullName evidence="3">Clr5 domain-containing protein</fullName>
    </recommendedName>
</protein>
<dbReference type="RefSeq" id="XP_040768211.1">
    <property type="nucleotide sequence ID" value="XM_040912109.1"/>
</dbReference>
<evidence type="ECO:0000313" key="2">
    <source>
        <dbReference type="Proteomes" id="UP000076871"/>
    </source>
</evidence>
<organism evidence="1 2">
    <name type="scientific">Laetiporus sulphureus 93-53</name>
    <dbReference type="NCBI Taxonomy" id="1314785"/>
    <lineage>
        <taxon>Eukaryota</taxon>
        <taxon>Fungi</taxon>
        <taxon>Dikarya</taxon>
        <taxon>Basidiomycota</taxon>
        <taxon>Agaricomycotina</taxon>
        <taxon>Agaricomycetes</taxon>
        <taxon>Polyporales</taxon>
        <taxon>Laetiporus</taxon>
    </lineage>
</organism>
<dbReference type="Proteomes" id="UP000076871">
    <property type="component" value="Unassembled WGS sequence"/>
</dbReference>
<name>A0A165GKB3_9APHY</name>
<dbReference type="STRING" id="1314785.A0A165GKB3"/>
<keyword evidence="2" id="KW-1185">Reference proteome</keyword>